<dbReference type="SUPFAM" id="SSF103506">
    <property type="entry name" value="Mitochondrial carrier"/>
    <property type="match status" value="1"/>
</dbReference>
<evidence type="ECO:0000256" key="9">
    <source>
        <dbReference type="SAM" id="Phobius"/>
    </source>
</evidence>
<dbReference type="PRINTS" id="PR00926">
    <property type="entry name" value="MITOCARRIER"/>
</dbReference>
<evidence type="ECO:0000256" key="6">
    <source>
        <dbReference type="ARBA" id="ARBA00023136"/>
    </source>
</evidence>
<dbReference type="InterPro" id="IPR023395">
    <property type="entry name" value="MCP_dom_sf"/>
</dbReference>
<evidence type="ECO:0000256" key="2">
    <source>
        <dbReference type="ARBA" id="ARBA00006375"/>
    </source>
</evidence>
<organism evidence="10">
    <name type="scientific">Papilio xuthus</name>
    <name type="common">Asian swallowtail butterfly</name>
    <dbReference type="NCBI Taxonomy" id="66420"/>
    <lineage>
        <taxon>Eukaryota</taxon>
        <taxon>Metazoa</taxon>
        <taxon>Ecdysozoa</taxon>
        <taxon>Arthropoda</taxon>
        <taxon>Hexapoda</taxon>
        <taxon>Insecta</taxon>
        <taxon>Pterygota</taxon>
        <taxon>Neoptera</taxon>
        <taxon>Endopterygota</taxon>
        <taxon>Lepidoptera</taxon>
        <taxon>Glossata</taxon>
        <taxon>Ditrysia</taxon>
        <taxon>Papilionoidea</taxon>
        <taxon>Papilionidae</taxon>
        <taxon>Papilioninae</taxon>
        <taxon>Papilio</taxon>
    </lineage>
</organism>
<dbReference type="PROSITE" id="PS50920">
    <property type="entry name" value="SOLCAR"/>
    <property type="match status" value="3"/>
</dbReference>
<comment type="subcellular location">
    <subcellularLocation>
        <location evidence="1">Membrane</location>
        <topology evidence="1">Multi-pass membrane protein</topology>
    </subcellularLocation>
</comment>
<gene>
    <name evidence="10" type="primary">LOC106126468</name>
</gene>
<evidence type="ECO:0000256" key="8">
    <source>
        <dbReference type="RuleBase" id="RU000488"/>
    </source>
</evidence>
<evidence type="ECO:0000256" key="5">
    <source>
        <dbReference type="ARBA" id="ARBA00022737"/>
    </source>
</evidence>
<dbReference type="Proteomes" id="UP000694872">
    <property type="component" value="Unplaced"/>
</dbReference>
<keyword evidence="5" id="KW-0677">Repeat</keyword>
<proteinExistence type="inferred from homology"/>
<comment type="similarity">
    <text evidence="2 8">Belongs to the mitochondrial carrier (TC 2.A.29) family.</text>
</comment>
<evidence type="ECO:0000256" key="7">
    <source>
        <dbReference type="PROSITE-ProRule" id="PRU00282"/>
    </source>
</evidence>
<dbReference type="Pfam" id="PF00153">
    <property type="entry name" value="Mito_carr"/>
    <property type="match status" value="3"/>
</dbReference>
<dbReference type="GO" id="GO:0016020">
    <property type="term" value="C:membrane"/>
    <property type="evidence" value="ECO:0007669"/>
    <property type="project" value="UniProtKB-SubCell"/>
</dbReference>
<keyword evidence="9" id="KW-1133">Transmembrane helix</keyword>
<protein>
    <submittedName>
        <fullName evidence="10">Mitochondrial thiamine pyrophosphate carrier-like</fullName>
    </submittedName>
</protein>
<evidence type="ECO:0000313" key="10">
    <source>
        <dbReference type="RefSeq" id="XP_013179607.1"/>
    </source>
</evidence>
<name>A0AAJ6ZUR5_PAPXU</name>
<evidence type="ECO:0000256" key="3">
    <source>
        <dbReference type="ARBA" id="ARBA00022448"/>
    </source>
</evidence>
<feature type="transmembrane region" description="Helical" evidence="9">
    <location>
        <begin position="68"/>
        <end position="90"/>
    </location>
</feature>
<dbReference type="AlphaFoldDB" id="A0AAJ6ZUR5"/>
<feature type="transmembrane region" description="Helical" evidence="9">
    <location>
        <begin position="110"/>
        <end position="133"/>
    </location>
</feature>
<feature type="repeat" description="Solcar" evidence="7">
    <location>
        <begin position="107"/>
        <end position="191"/>
    </location>
</feature>
<evidence type="ECO:0000256" key="4">
    <source>
        <dbReference type="ARBA" id="ARBA00022692"/>
    </source>
</evidence>
<reference evidence="10" key="1">
    <citation type="submission" date="2025-08" db="UniProtKB">
        <authorList>
            <consortium name="RefSeq"/>
        </authorList>
    </citation>
    <scope>IDENTIFICATION</scope>
</reference>
<dbReference type="KEGG" id="pxu:106126468"/>
<keyword evidence="4 7" id="KW-0812">Transmembrane</keyword>
<dbReference type="InterPro" id="IPR018108">
    <property type="entry name" value="MCP_transmembrane"/>
</dbReference>
<dbReference type="PANTHER" id="PTHR24089">
    <property type="entry name" value="SOLUTE CARRIER FAMILY 25"/>
    <property type="match status" value="1"/>
</dbReference>
<dbReference type="Gene3D" id="1.50.40.10">
    <property type="entry name" value="Mitochondrial carrier domain"/>
    <property type="match status" value="1"/>
</dbReference>
<keyword evidence="3 8" id="KW-0813">Transport</keyword>
<dbReference type="InterPro" id="IPR002067">
    <property type="entry name" value="MCP"/>
</dbReference>
<dbReference type="RefSeq" id="XP_013179607.1">
    <property type="nucleotide sequence ID" value="XM_013324153.1"/>
</dbReference>
<dbReference type="GO" id="GO:0055085">
    <property type="term" value="P:transmembrane transport"/>
    <property type="evidence" value="ECO:0007669"/>
    <property type="project" value="InterPro"/>
</dbReference>
<accession>A0AAJ6ZUR5</accession>
<sequence>MVGYQRNDSLTHSQKFAVGCFTGIITRLITQPVDIIKLRTQLQKRKHIKHLSMFQMSRKILEEEGFKAFFHGHYIGQVHSILSVSTQFFIYELVSKQVVNSGINEKHMPAMLFFSGIIAGCCSGAVALPLEVIRVRQMIAKEQYKGILNGAKAVYKAGGILAFYEGLSASLIQYGPSVGLSFSVFRFMQPLLLKKLGQRRDRDDALNTDYKPSHVVVASMIAGSTAGFVSKTATYPLDLVKRRLQIGTHKEDDRFTTSVTSRHLIRCTSFLTCIRNIIRKEGFSGLYQGWLVTVLKSQLTSIVAFTTYECACYVVREFNKPVR</sequence>
<feature type="repeat" description="Solcar" evidence="7">
    <location>
        <begin position="214"/>
        <end position="314"/>
    </location>
</feature>
<feature type="repeat" description="Solcar" evidence="7">
    <location>
        <begin position="10"/>
        <end position="97"/>
    </location>
</feature>
<dbReference type="GeneID" id="106126468"/>
<keyword evidence="6 7" id="KW-0472">Membrane</keyword>
<evidence type="ECO:0000256" key="1">
    <source>
        <dbReference type="ARBA" id="ARBA00004141"/>
    </source>
</evidence>